<dbReference type="NCBIfam" id="NF002894">
    <property type="entry name" value="PRK03379.1"/>
    <property type="match status" value="1"/>
</dbReference>
<dbReference type="NCBIfam" id="NF038402">
    <property type="entry name" value="TroA_like"/>
    <property type="match status" value="1"/>
</dbReference>
<dbReference type="InterPro" id="IPR050902">
    <property type="entry name" value="ABC_Transporter_SBP"/>
</dbReference>
<sequence precursor="true">MRFACCCFLFFSTMSFATQPATRVISLSPHMTELAYAAGLGDKLIAATEYSDYPKAALKLERVANHRGIKLERIVALQPDLILAWKSGNPPREMAKLEQLGFNVVYSTSKELPAIADTIERLGQYADSPLQAQQAANDYREKLAALTLKYQRQEKVRYFYQLSAAPIITAADGHWPTQVFQVCGGENIFAASKAPYPQVSQEQVVIRQPEIIFGTSHANTNVDIWQDWQGKIPAVDNRQIFTVNSDWLNRPTPRTLKAIKQVCDHLDTVREQRRATQ</sequence>
<name>A0AAW7Y445_9GAMM</name>
<dbReference type="GO" id="GO:0042597">
    <property type="term" value="C:periplasmic space"/>
    <property type="evidence" value="ECO:0007669"/>
    <property type="project" value="UniProtKB-SubCell"/>
</dbReference>
<proteinExistence type="inferred from homology"/>
<dbReference type="Proteomes" id="UP001170624">
    <property type="component" value="Unassembled WGS sequence"/>
</dbReference>
<dbReference type="InterPro" id="IPR023544">
    <property type="entry name" value="ABC_transptr_vit_B12-bd"/>
</dbReference>
<dbReference type="HAMAP" id="MF_01000">
    <property type="entry name" value="BtuF"/>
    <property type="match status" value="1"/>
</dbReference>
<protein>
    <recommendedName>
        <fullName evidence="5">Vitamin B12-binding protein</fullName>
    </recommendedName>
</protein>
<keyword evidence="1 5" id="KW-0813">Transport</keyword>
<feature type="site" description="Important for BtuC binding" evidence="5">
    <location>
        <position position="72"/>
    </location>
</feature>
<dbReference type="PANTHER" id="PTHR30535">
    <property type="entry name" value="VITAMIN B12-BINDING PROTEIN"/>
    <property type="match status" value="1"/>
</dbReference>
<keyword evidence="2 5" id="KW-0732">Signal</keyword>
<gene>
    <name evidence="5 7" type="primary">btuF</name>
    <name evidence="7" type="ORF">Q4568_12550</name>
</gene>
<dbReference type="Pfam" id="PF01497">
    <property type="entry name" value="Peripla_BP_2"/>
    <property type="match status" value="1"/>
</dbReference>
<comment type="subcellular location">
    <subcellularLocation>
        <location evidence="5">Periplasm</location>
    </subcellularLocation>
</comment>
<keyword evidence="3 5" id="KW-0574">Periplasm</keyword>
<comment type="subunit">
    <text evidence="5">The complex is composed of two ATP-binding proteins (BtuD), two transmembrane proteins (BtuC) and a solute-binding protein (BtuF).</text>
</comment>
<dbReference type="SUPFAM" id="SSF53807">
    <property type="entry name" value="Helical backbone' metal receptor"/>
    <property type="match status" value="1"/>
</dbReference>
<feature type="domain" description="Fe/B12 periplasmic-binding" evidence="6">
    <location>
        <begin position="23"/>
        <end position="270"/>
    </location>
</feature>
<reference evidence="7" key="1">
    <citation type="submission" date="2023-07" db="EMBL/GenBank/DDBJ databases">
        <title>Genome content predicts the carbon catabolic preferences of heterotrophic bacteria.</title>
        <authorList>
            <person name="Gralka M."/>
        </authorList>
    </citation>
    <scope>NUCLEOTIDE SEQUENCE</scope>
    <source>
        <strain evidence="7">G2M05</strain>
    </source>
</reference>
<evidence type="ECO:0000259" key="6">
    <source>
        <dbReference type="PROSITE" id="PS50983"/>
    </source>
</evidence>
<dbReference type="PANTHER" id="PTHR30535:SF34">
    <property type="entry name" value="MOLYBDATE-BINDING PROTEIN MOLA"/>
    <property type="match status" value="1"/>
</dbReference>
<evidence type="ECO:0000256" key="2">
    <source>
        <dbReference type="ARBA" id="ARBA00022729"/>
    </source>
</evidence>
<feature type="signal peptide" evidence="5">
    <location>
        <begin position="1"/>
        <end position="17"/>
    </location>
</feature>
<dbReference type="GO" id="GO:0015889">
    <property type="term" value="P:cobalamin transport"/>
    <property type="evidence" value="ECO:0007669"/>
    <property type="project" value="UniProtKB-UniRule"/>
</dbReference>
<comment type="caution">
    <text evidence="5">Lacks conserved residue(s) required for the propagation of feature annotation.</text>
</comment>
<dbReference type="EMBL" id="JAUOPU010000011">
    <property type="protein sequence ID" value="MDO6543368.1"/>
    <property type="molecule type" value="Genomic_DNA"/>
</dbReference>
<dbReference type="GO" id="GO:0071281">
    <property type="term" value="P:cellular response to iron ion"/>
    <property type="evidence" value="ECO:0007669"/>
    <property type="project" value="TreeGrafter"/>
</dbReference>
<dbReference type="InterPro" id="IPR054828">
    <property type="entry name" value="Vit_B12_bind_prot"/>
</dbReference>
<evidence type="ECO:0000256" key="3">
    <source>
        <dbReference type="ARBA" id="ARBA00022764"/>
    </source>
</evidence>
<dbReference type="GO" id="GO:0031419">
    <property type="term" value="F:cobalamin binding"/>
    <property type="evidence" value="ECO:0007669"/>
    <property type="project" value="InterPro"/>
</dbReference>
<accession>A0AAW7Y445</accession>
<dbReference type="Gene3D" id="3.40.50.1980">
    <property type="entry name" value="Nitrogenase molybdenum iron protein domain"/>
    <property type="match status" value="2"/>
</dbReference>
<evidence type="ECO:0000256" key="4">
    <source>
        <dbReference type="ARBA" id="ARBA00023157"/>
    </source>
</evidence>
<feature type="binding site" evidence="5">
    <location>
        <position position="50"/>
    </location>
    <ligand>
        <name>cyanocob(III)alamin</name>
        <dbReference type="ChEBI" id="CHEBI:17439"/>
    </ligand>
</feature>
<dbReference type="CDD" id="cd01144">
    <property type="entry name" value="BtuF"/>
    <property type="match status" value="1"/>
</dbReference>
<dbReference type="AlphaFoldDB" id="A0AAW7Y445"/>
<evidence type="ECO:0000256" key="1">
    <source>
        <dbReference type="ARBA" id="ARBA00022448"/>
    </source>
</evidence>
<comment type="function">
    <text evidence="5">Part of the ABC transporter complex BtuCDF involved in vitamin B12 import. Binds vitamin B12 and delivers it to the periplasmic surface of BtuC.</text>
</comment>
<comment type="caution">
    <text evidence="7">The sequence shown here is derived from an EMBL/GenBank/DDBJ whole genome shotgun (WGS) entry which is preliminary data.</text>
</comment>
<dbReference type="PROSITE" id="PS50983">
    <property type="entry name" value="FE_B12_PBP"/>
    <property type="match status" value="1"/>
</dbReference>
<comment type="similarity">
    <text evidence="5">Belongs to the BtuF family.</text>
</comment>
<evidence type="ECO:0000313" key="7">
    <source>
        <dbReference type="EMBL" id="MDO6543368.1"/>
    </source>
</evidence>
<feature type="chain" id="PRO_5043072182" description="Vitamin B12-binding protein" evidence="5">
    <location>
        <begin position="18"/>
        <end position="277"/>
    </location>
</feature>
<dbReference type="InterPro" id="IPR002491">
    <property type="entry name" value="ABC_transptr_periplasmic_BD"/>
</dbReference>
<evidence type="ECO:0000313" key="8">
    <source>
        <dbReference type="Proteomes" id="UP001170624"/>
    </source>
</evidence>
<keyword evidence="4" id="KW-1015">Disulfide bond</keyword>
<dbReference type="RefSeq" id="WP_275657086.1">
    <property type="nucleotide sequence ID" value="NZ_CANMLA010000004.1"/>
</dbReference>
<feature type="site" description="Important for BtuC binding" evidence="5">
    <location>
        <position position="202"/>
    </location>
</feature>
<organism evidence="7 8">
    <name type="scientific">Photobacterium sanguinicancri</name>
    <dbReference type="NCBI Taxonomy" id="875932"/>
    <lineage>
        <taxon>Bacteria</taxon>
        <taxon>Pseudomonadati</taxon>
        <taxon>Pseudomonadota</taxon>
        <taxon>Gammaproteobacteria</taxon>
        <taxon>Vibrionales</taxon>
        <taxon>Vibrionaceae</taxon>
        <taxon>Photobacterium</taxon>
    </lineage>
</organism>
<evidence type="ECO:0000256" key="5">
    <source>
        <dbReference type="HAMAP-Rule" id="MF_01000"/>
    </source>
</evidence>